<accession>A0AAJ5VWJ8</accession>
<keyword evidence="3" id="KW-0804">Transcription</keyword>
<dbReference type="GO" id="GO:0003677">
    <property type="term" value="F:DNA binding"/>
    <property type="evidence" value="ECO:0007669"/>
    <property type="project" value="UniProtKB-KW"/>
</dbReference>
<dbReference type="SUPFAM" id="SSF46785">
    <property type="entry name" value="Winged helix' DNA-binding domain"/>
    <property type="match status" value="1"/>
</dbReference>
<keyword evidence="1" id="KW-0805">Transcription regulation</keyword>
<evidence type="ECO:0000313" key="5">
    <source>
        <dbReference type="EMBL" id="WEK04728.1"/>
    </source>
</evidence>
<sequence>MNVRTELGGEPSPTSILAKKWAVEVILTLGDRTVRFSTLRRELNGVTAKSLTDVLQQMLERELVRRDHFPVIPPRVEYSLSPLGLELLKALGPLQAFAARTA</sequence>
<dbReference type="Proteomes" id="UP001217476">
    <property type="component" value="Chromosome"/>
</dbReference>
<dbReference type="Pfam" id="PF01638">
    <property type="entry name" value="HxlR"/>
    <property type="match status" value="1"/>
</dbReference>
<dbReference type="InterPro" id="IPR036390">
    <property type="entry name" value="WH_DNA-bd_sf"/>
</dbReference>
<dbReference type="EMBL" id="CP119312">
    <property type="protein sequence ID" value="WEK04728.1"/>
    <property type="molecule type" value="Genomic_DNA"/>
</dbReference>
<proteinExistence type="predicted"/>
<organism evidence="5 6">
    <name type="scientific">Candidatus Devosia phytovorans</name>
    <dbReference type="NCBI Taxonomy" id="3121372"/>
    <lineage>
        <taxon>Bacteria</taxon>
        <taxon>Pseudomonadati</taxon>
        <taxon>Pseudomonadota</taxon>
        <taxon>Alphaproteobacteria</taxon>
        <taxon>Hyphomicrobiales</taxon>
        <taxon>Devosiaceae</taxon>
        <taxon>Devosia</taxon>
    </lineage>
</organism>
<keyword evidence="2" id="KW-0238">DNA-binding</keyword>
<name>A0AAJ5VWJ8_9HYPH</name>
<feature type="domain" description="HTH hxlR-type" evidence="4">
    <location>
        <begin position="5"/>
        <end position="102"/>
    </location>
</feature>
<evidence type="ECO:0000256" key="2">
    <source>
        <dbReference type="ARBA" id="ARBA00023125"/>
    </source>
</evidence>
<dbReference type="PANTHER" id="PTHR33204">
    <property type="entry name" value="TRANSCRIPTIONAL REGULATOR, MARR FAMILY"/>
    <property type="match status" value="1"/>
</dbReference>
<dbReference type="InterPro" id="IPR036388">
    <property type="entry name" value="WH-like_DNA-bd_sf"/>
</dbReference>
<dbReference type="AlphaFoldDB" id="A0AAJ5VWJ8"/>
<evidence type="ECO:0000256" key="3">
    <source>
        <dbReference type="ARBA" id="ARBA00023163"/>
    </source>
</evidence>
<reference evidence="5" key="1">
    <citation type="submission" date="2023-03" db="EMBL/GenBank/DDBJ databases">
        <title>Andean soil-derived lignocellulolytic bacterial consortium as a source of novel taxa and putative plastic-active enzymes.</title>
        <authorList>
            <person name="Diaz-Garcia L."/>
            <person name="Chuvochina M."/>
            <person name="Feuerriegel G."/>
            <person name="Bunk B."/>
            <person name="Sproer C."/>
            <person name="Streit W.R."/>
            <person name="Rodriguez L.M."/>
            <person name="Overmann J."/>
            <person name="Jimenez D.J."/>
        </authorList>
    </citation>
    <scope>NUCLEOTIDE SEQUENCE</scope>
    <source>
        <strain evidence="5">MAG 4196</strain>
    </source>
</reference>
<dbReference type="PANTHER" id="PTHR33204:SF37">
    <property type="entry name" value="HTH-TYPE TRANSCRIPTIONAL REGULATOR YODB"/>
    <property type="match status" value="1"/>
</dbReference>
<dbReference type="Gene3D" id="1.10.10.10">
    <property type="entry name" value="Winged helix-like DNA-binding domain superfamily/Winged helix DNA-binding domain"/>
    <property type="match status" value="1"/>
</dbReference>
<evidence type="ECO:0000313" key="6">
    <source>
        <dbReference type="Proteomes" id="UP001217476"/>
    </source>
</evidence>
<evidence type="ECO:0000256" key="1">
    <source>
        <dbReference type="ARBA" id="ARBA00023015"/>
    </source>
</evidence>
<protein>
    <submittedName>
        <fullName evidence="5">Helix-turn-helix domain-containing protein</fullName>
    </submittedName>
</protein>
<gene>
    <name evidence="5" type="ORF">P0Y65_00260</name>
</gene>
<dbReference type="PROSITE" id="PS51118">
    <property type="entry name" value="HTH_HXLR"/>
    <property type="match status" value="1"/>
</dbReference>
<evidence type="ECO:0000259" key="4">
    <source>
        <dbReference type="PROSITE" id="PS51118"/>
    </source>
</evidence>
<dbReference type="InterPro" id="IPR002577">
    <property type="entry name" value="HTH_HxlR"/>
</dbReference>